<evidence type="ECO:0000313" key="6">
    <source>
        <dbReference type="EMBL" id="MBY8918748.1"/>
    </source>
</evidence>
<dbReference type="InterPro" id="IPR058792">
    <property type="entry name" value="Beta-barrel_RND_2"/>
</dbReference>
<evidence type="ECO:0000256" key="3">
    <source>
        <dbReference type="SAM" id="Phobius"/>
    </source>
</evidence>
<evidence type="ECO:0000259" key="5">
    <source>
        <dbReference type="Pfam" id="PF25973"/>
    </source>
</evidence>
<organism evidence="6 7">
    <name type="scientific">Nitratireductor rhodophyticola</name>
    <dbReference type="NCBI Taxonomy" id="2854036"/>
    <lineage>
        <taxon>Bacteria</taxon>
        <taxon>Pseudomonadati</taxon>
        <taxon>Pseudomonadota</taxon>
        <taxon>Alphaproteobacteria</taxon>
        <taxon>Hyphomicrobiales</taxon>
        <taxon>Phyllobacteriaceae</taxon>
        <taxon>Nitratireductor</taxon>
    </lineage>
</organism>
<comment type="caution">
    <text evidence="6">The sequence shown here is derived from an EMBL/GenBank/DDBJ whole genome shotgun (WGS) entry which is preliminary data.</text>
</comment>
<protein>
    <submittedName>
        <fullName evidence="6">Efflux RND transporter periplasmic adaptor subunit</fullName>
    </submittedName>
</protein>
<feature type="domain" description="CzcB-like barrel-sandwich hybrid" evidence="5">
    <location>
        <begin position="67"/>
        <end position="191"/>
    </location>
</feature>
<keyword evidence="7" id="KW-1185">Reference proteome</keyword>
<proteinExistence type="inferred from homology"/>
<feature type="coiled-coil region" evidence="2">
    <location>
        <begin position="137"/>
        <end position="164"/>
    </location>
</feature>
<evidence type="ECO:0000256" key="1">
    <source>
        <dbReference type="ARBA" id="ARBA00009477"/>
    </source>
</evidence>
<evidence type="ECO:0000313" key="7">
    <source>
        <dbReference type="Proteomes" id="UP000777661"/>
    </source>
</evidence>
<dbReference type="Gene3D" id="2.40.50.100">
    <property type="match status" value="1"/>
</dbReference>
<dbReference type="InterPro" id="IPR058647">
    <property type="entry name" value="BSH_CzcB-like"/>
</dbReference>
<feature type="transmembrane region" description="Helical" evidence="3">
    <location>
        <begin position="15"/>
        <end position="35"/>
    </location>
</feature>
<comment type="similarity">
    <text evidence="1">Belongs to the membrane fusion protein (MFP) (TC 8.A.1) family.</text>
</comment>
<gene>
    <name evidence="6" type="ORF">KVG22_19250</name>
</gene>
<dbReference type="Pfam" id="PF25973">
    <property type="entry name" value="BSH_CzcB"/>
    <property type="match status" value="1"/>
</dbReference>
<dbReference type="Gene3D" id="2.40.30.170">
    <property type="match status" value="1"/>
</dbReference>
<dbReference type="Proteomes" id="UP000777661">
    <property type="component" value="Unassembled WGS sequence"/>
</dbReference>
<evidence type="ECO:0000256" key="2">
    <source>
        <dbReference type="SAM" id="Coils"/>
    </source>
</evidence>
<keyword evidence="3" id="KW-0812">Transmembrane</keyword>
<dbReference type="PANTHER" id="PTHR30469:SF15">
    <property type="entry name" value="HLYD FAMILY OF SECRETION PROTEINS"/>
    <property type="match status" value="1"/>
</dbReference>
<keyword evidence="3" id="KW-1133">Transmembrane helix</keyword>
<dbReference type="InterPro" id="IPR006143">
    <property type="entry name" value="RND_pump_MFP"/>
</dbReference>
<dbReference type="Pfam" id="PF25954">
    <property type="entry name" value="Beta-barrel_RND_2"/>
    <property type="match status" value="1"/>
</dbReference>
<dbReference type="SUPFAM" id="SSF111369">
    <property type="entry name" value="HlyD-like secretion proteins"/>
    <property type="match status" value="1"/>
</dbReference>
<name>A0ABS7RCX2_9HYPH</name>
<dbReference type="EMBL" id="JAHSQO010000007">
    <property type="protein sequence ID" value="MBY8918748.1"/>
    <property type="molecule type" value="Genomic_DNA"/>
</dbReference>
<accession>A0ABS7RCX2</accession>
<keyword evidence="3" id="KW-0472">Membrane</keyword>
<keyword evidence="2" id="KW-0175">Coiled coil</keyword>
<feature type="domain" description="CusB-like beta-barrel" evidence="4">
    <location>
        <begin position="199"/>
        <end position="270"/>
    </location>
</feature>
<dbReference type="PANTHER" id="PTHR30469">
    <property type="entry name" value="MULTIDRUG RESISTANCE PROTEIN MDTA"/>
    <property type="match status" value="1"/>
</dbReference>
<sequence length="344" mass="37506">MPHRAAVRESDVKPLRLLFTAAVLAAAAGAAFWYYGRPEAVSVIRPERGSAAEIVFASGVVEPRNWAKVTSLVRERIVEVCNCEGARVAKGDVLARLDASEAEATLTELRARQKLAVDERDRLTLLVERNVTSVTALERARAEVSQVEALIAGQTARLENYELRAPGDGLILRQDAEVGEIAEPGNVLFWVGRPHPRIVIAEVNEEDIPRVEAGQRVLIRSDAFPRSELEATVDSITPKGDPVTRTYRVRLALPEDTPLMIGMSVDANIVTRVVEDALLVPALVLDGDTLFIVEDDVARRRTVETGIRGTERIEILSGIDAGAQIISPYPVGLEDGARVSVESR</sequence>
<dbReference type="Gene3D" id="2.40.420.20">
    <property type="match status" value="1"/>
</dbReference>
<dbReference type="NCBIfam" id="TIGR01730">
    <property type="entry name" value="RND_mfp"/>
    <property type="match status" value="1"/>
</dbReference>
<reference evidence="6 7" key="1">
    <citation type="submission" date="2021-06" db="EMBL/GenBank/DDBJ databases">
        <title>Nitratireductor porphyridii sp. nov., isolated from a small marine red alga, Porphyridium purpureum in South Korea.</title>
        <authorList>
            <person name="Kim K.H."/>
            <person name="Kristyanto S."/>
            <person name="Jeon C.O."/>
        </authorList>
    </citation>
    <scope>NUCLEOTIDE SEQUENCE [LARGE SCALE GENOMIC DNA]</scope>
    <source>
        <strain evidence="6 7">R6</strain>
    </source>
</reference>
<evidence type="ECO:0000259" key="4">
    <source>
        <dbReference type="Pfam" id="PF25954"/>
    </source>
</evidence>